<evidence type="ECO:0000313" key="5">
    <source>
        <dbReference type="Proteomes" id="UP000283530"/>
    </source>
</evidence>
<evidence type="ECO:0000313" key="4">
    <source>
        <dbReference type="EMBL" id="RWR72489.1"/>
    </source>
</evidence>
<protein>
    <recommendedName>
        <fullName evidence="6">DUF810 domain-containing protein</fullName>
    </recommendedName>
</protein>
<accession>A0A443N1U0</accession>
<reference evidence="4 5" key="1">
    <citation type="journal article" date="2019" name="Nat. Plants">
        <title>Stout camphor tree genome fills gaps in understanding of flowering plant genome evolution.</title>
        <authorList>
            <person name="Chaw S.M."/>
            <person name="Liu Y.C."/>
            <person name="Wu Y.W."/>
            <person name="Wang H.Y."/>
            <person name="Lin C.I."/>
            <person name="Wu C.S."/>
            <person name="Ke H.M."/>
            <person name="Chang L.Y."/>
            <person name="Hsu C.Y."/>
            <person name="Yang H.T."/>
            <person name="Sudianto E."/>
            <person name="Hsu M.H."/>
            <person name="Wu K.P."/>
            <person name="Wang L.N."/>
            <person name="Leebens-Mack J.H."/>
            <person name="Tsai I.J."/>
        </authorList>
    </citation>
    <scope>NUCLEOTIDE SEQUENCE [LARGE SCALE GENOMIC DNA]</scope>
    <source>
        <strain evidence="5">cv. Chaw 1501</strain>
        <tissue evidence="4">Young leaves</tissue>
    </source>
</reference>
<feature type="domain" description="MHD1" evidence="2">
    <location>
        <begin position="526"/>
        <end position="669"/>
    </location>
</feature>
<feature type="compositionally biased region" description="Low complexity" evidence="1">
    <location>
        <begin position="112"/>
        <end position="122"/>
    </location>
</feature>
<feature type="region of interest" description="Disordered" evidence="1">
    <location>
        <begin position="59"/>
        <end position="123"/>
    </location>
</feature>
<dbReference type="PROSITE" id="PS51258">
    <property type="entry name" value="MHD1"/>
    <property type="match status" value="1"/>
</dbReference>
<sequence length="966" mass="107945">MASLFKNRGLGKSKGGMGSSRSPVADLPSPFGELGCDLSDSELRETAYEIFIGACRPSGGKPMTHASQSDKGIAEKMERSVSISQQRSLSSTAASKMKKALGLKSLKKSPGKESGSPGSKRPVTVGELMRVQMKISEQSDSRIRRALLRISAGMHGKRFEQMVLPLELLQQFKASDFLDQEEYEAWQIRNLKVIEAGLLLHPHLPVENSDPSAQRLQQIIHGAFERPLETGRNSESMQVLRSAVMSLACKSSDGSAFDTYHWADGYPLNLRLYQMLLEACFDNNEETSIIEEVDEFMELIKKTWPILGLNQMVHNLCFSWILFHRFVATGQVENSLLFAADTQLVEVAKDAKATKDPMYAKILSSTLSSILGWADKRLLAYHETFHPGNIDSMHSIVSLGVSSAMILAEDISREYRRRRKEEVDVARKTIDIYIKSSLRTAFAQRMEKADSSRRASKNLPNPLPILSILAKDINDLAKKEKELFSPILKRWHPLAAGVAVATLHACYGNELKQFTSGVMELTPDVVQVLKAADKLEKDLVQIAVEDSVDSDDGGKAIIREMPPYEAESKVANLAKEWIKIMVDRLKEWIDRNLQHEVWNPRANKESIASSAVEVLRIADETLEAFFQLPIPMHSALLPDLMIGLNRSLQQYISKAKSGCGTRKTYVPTLPALTRCSTSSKLWIKKEKSQNSQKRKSQVGTVGSDDSFGLPQLCVRMNTLYHLRTELESLEKKIVTYLRNAESYNEDIASGVENKFELSIAACQEGIQQLCEATAYKVVFHDLSNVLWDYLYIGDVASSRIEPFQKGLDTNLDIISSIVHDRVRIHVITAVMKASFDGFLLVLLAGGPSRAFTLEDCQIIEDDFVALKDLYVCNGDGLPEELVDKASTQLRSILPLFRTETDGLVERYRRLTIESYGPSAKSKLPLPPTSGNWSPTEPNTILRVLCYRNDKAASKFLNKAYRLPTKL</sequence>
<gene>
    <name evidence="4" type="ORF">CKAN_00071400</name>
</gene>
<evidence type="ECO:0000256" key="1">
    <source>
        <dbReference type="SAM" id="MobiDB-lite"/>
    </source>
</evidence>
<dbReference type="EMBL" id="QPKB01000001">
    <property type="protein sequence ID" value="RWR72489.1"/>
    <property type="molecule type" value="Genomic_DNA"/>
</dbReference>
<organism evidence="4 5">
    <name type="scientific">Cinnamomum micranthum f. kanehirae</name>
    <dbReference type="NCBI Taxonomy" id="337451"/>
    <lineage>
        <taxon>Eukaryota</taxon>
        <taxon>Viridiplantae</taxon>
        <taxon>Streptophyta</taxon>
        <taxon>Embryophyta</taxon>
        <taxon>Tracheophyta</taxon>
        <taxon>Spermatophyta</taxon>
        <taxon>Magnoliopsida</taxon>
        <taxon>Magnoliidae</taxon>
        <taxon>Laurales</taxon>
        <taxon>Lauraceae</taxon>
        <taxon>Cinnamomum</taxon>
    </lineage>
</organism>
<dbReference type="STRING" id="337451.A0A443N1U0"/>
<comment type="caution">
    <text evidence="4">The sequence shown here is derived from an EMBL/GenBank/DDBJ whole genome shotgun (WGS) entry which is preliminary data.</text>
</comment>
<dbReference type="InterPro" id="IPR014772">
    <property type="entry name" value="Munc13_dom-2"/>
</dbReference>
<dbReference type="InterPro" id="IPR008528">
    <property type="entry name" value="unc-13_homologue"/>
</dbReference>
<dbReference type="PROSITE" id="PS51259">
    <property type="entry name" value="MHD2"/>
    <property type="match status" value="1"/>
</dbReference>
<keyword evidence="5" id="KW-1185">Reference proteome</keyword>
<dbReference type="InterPro" id="IPR014770">
    <property type="entry name" value="Munc13_1"/>
</dbReference>
<dbReference type="Proteomes" id="UP000283530">
    <property type="component" value="Unassembled WGS sequence"/>
</dbReference>
<dbReference type="InterPro" id="IPR057984">
    <property type="entry name" value="PATROL1_C"/>
</dbReference>
<name>A0A443N1U0_9MAGN</name>
<dbReference type="PANTHER" id="PTHR31280">
    <property type="entry name" value="PROTEIN UNC-13 HOMOLOG"/>
    <property type="match status" value="1"/>
</dbReference>
<dbReference type="Pfam" id="PF25761">
    <property type="entry name" value="TPR_PATROL1"/>
    <property type="match status" value="1"/>
</dbReference>
<dbReference type="Gene3D" id="1.10.357.50">
    <property type="match status" value="1"/>
</dbReference>
<dbReference type="AlphaFoldDB" id="A0A443N1U0"/>
<dbReference type="OrthoDB" id="2015333at2759"/>
<proteinExistence type="predicted"/>
<evidence type="ECO:0008006" key="6">
    <source>
        <dbReference type="Google" id="ProtNLM"/>
    </source>
</evidence>
<feature type="compositionally biased region" description="Basic residues" evidence="1">
    <location>
        <begin position="96"/>
        <end position="109"/>
    </location>
</feature>
<feature type="region of interest" description="Disordered" evidence="1">
    <location>
        <begin position="1"/>
        <end position="36"/>
    </location>
</feature>
<feature type="domain" description="MHD2" evidence="3">
    <location>
        <begin position="797"/>
        <end position="907"/>
    </location>
</feature>
<dbReference type="PANTHER" id="PTHR31280:SF4">
    <property type="entry name" value="ELONGATION FACTOR TS (DUF810)"/>
    <property type="match status" value="1"/>
</dbReference>
<evidence type="ECO:0000259" key="3">
    <source>
        <dbReference type="PROSITE" id="PS51259"/>
    </source>
</evidence>
<evidence type="ECO:0000259" key="2">
    <source>
        <dbReference type="PROSITE" id="PS51258"/>
    </source>
</evidence>
<feature type="compositionally biased region" description="Low complexity" evidence="1">
    <location>
        <begin position="80"/>
        <end position="95"/>
    </location>
</feature>